<dbReference type="PANTHER" id="PTHR34385:SF1">
    <property type="entry name" value="PEPTIDOGLYCAN L-ALANYL-D-GLUTAMATE ENDOPEPTIDASE CWLK"/>
    <property type="match status" value="1"/>
</dbReference>
<organism evidence="4 5">
    <name type="scientific">Mesobacillus maritimus</name>
    <dbReference type="NCBI Taxonomy" id="1643336"/>
    <lineage>
        <taxon>Bacteria</taxon>
        <taxon>Bacillati</taxon>
        <taxon>Bacillota</taxon>
        <taxon>Bacilli</taxon>
        <taxon>Bacillales</taxon>
        <taxon>Bacillaceae</taxon>
        <taxon>Mesobacillus</taxon>
    </lineage>
</organism>
<dbReference type="InterPro" id="IPR052179">
    <property type="entry name" value="DD-CPase-like"/>
</dbReference>
<gene>
    <name evidence="4" type="ORF">H0185_07795</name>
</gene>
<dbReference type="InterPro" id="IPR009045">
    <property type="entry name" value="Zn_M74/Hedgehog-like"/>
</dbReference>
<feature type="region of interest" description="Disordered" evidence="1">
    <location>
        <begin position="38"/>
        <end position="60"/>
    </location>
</feature>
<dbReference type="SUPFAM" id="SSF55166">
    <property type="entry name" value="Hedgehog/DD-peptidase"/>
    <property type="match status" value="1"/>
</dbReference>
<evidence type="ECO:0000256" key="2">
    <source>
        <dbReference type="SAM" id="SignalP"/>
    </source>
</evidence>
<sequence length="286" mass="32379">MIILKKVWLLCLVVLFLSSCSPVDSLMDKLSFLNPSEYKGGESSSDSIQDGPASSKINSADKQATELEETLLEETVFNEIQTVNGREVIQNASNLFALVNKDFGLPAEYFPDDLVRPDVSFSFGNEDVEKSKLRKEAANALEEMFNEAKQKGIMLFAVSGFRSYNRQETLFTAEVQKIGEEMAIEAVAKPGNSEHQTGLAMDISSPIVGLSLTEQFGETLESKWLEKNAHKFGFILRYPKGKEHVTGYMYEPWHYRYVGQRIAKELYRNDWTLEEYVEIAQKIKDV</sequence>
<evidence type="ECO:0000313" key="4">
    <source>
        <dbReference type="EMBL" id="MBY0096708.1"/>
    </source>
</evidence>
<dbReference type="EMBL" id="JACWFH010000008">
    <property type="protein sequence ID" value="MBY0096708.1"/>
    <property type="molecule type" value="Genomic_DNA"/>
</dbReference>
<dbReference type="RefSeq" id="WP_221873082.1">
    <property type="nucleotide sequence ID" value="NZ_JACWFH010000008.1"/>
</dbReference>
<comment type="caution">
    <text evidence="4">The sequence shown here is derived from an EMBL/GenBank/DDBJ whole genome shotgun (WGS) entry which is preliminary data.</text>
</comment>
<evidence type="ECO:0000256" key="1">
    <source>
        <dbReference type="SAM" id="MobiDB-lite"/>
    </source>
</evidence>
<dbReference type="PANTHER" id="PTHR34385">
    <property type="entry name" value="D-ALANYL-D-ALANINE CARBOXYPEPTIDASE"/>
    <property type="match status" value="1"/>
</dbReference>
<dbReference type="InterPro" id="IPR003709">
    <property type="entry name" value="VanY-like_core_dom"/>
</dbReference>
<dbReference type="CDD" id="cd14852">
    <property type="entry name" value="LD-carboxypeptidase"/>
    <property type="match status" value="1"/>
</dbReference>
<dbReference type="Pfam" id="PF02557">
    <property type="entry name" value="VanY"/>
    <property type="match status" value="1"/>
</dbReference>
<dbReference type="PROSITE" id="PS51257">
    <property type="entry name" value="PROKAR_LIPOPROTEIN"/>
    <property type="match status" value="1"/>
</dbReference>
<keyword evidence="2" id="KW-0732">Signal</keyword>
<reference evidence="4 5" key="1">
    <citation type="submission" date="2020-07" db="EMBL/GenBank/DDBJ databases">
        <title>Fungal Genomes of the International Space Station.</title>
        <authorList>
            <person name="Seuylemezian A."/>
            <person name="Singh N.K."/>
            <person name="Wood J."/>
            <person name="Venkateswaran K."/>
        </authorList>
    </citation>
    <scope>NUCLEOTIDE SEQUENCE [LARGE SCALE GENOMIC DNA]</scope>
    <source>
        <strain evidence="4 5">PL-B2</strain>
    </source>
</reference>
<accession>A0ABS7K388</accession>
<protein>
    <submittedName>
        <fullName evidence="4">M15 family metallopeptidase</fullName>
    </submittedName>
</protein>
<proteinExistence type="predicted"/>
<dbReference type="Proteomes" id="UP000769780">
    <property type="component" value="Unassembled WGS sequence"/>
</dbReference>
<evidence type="ECO:0000313" key="5">
    <source>
        <dbReference type="Proteomes" id="UP000769780"/>
    </source>
</evidence>
<keyword evidence="5" id="KW-1185">Reference proteome</keyword>
<dbReference type="InterPro" id="IPR058193">
    <property type="entry name" value="VanY/YodJ_core_dom"/>
</dbReference>
<feature type="signal peptide" evidence="2">
    <location>
        <begin position="1"/>
        <end position="25"/>
    </location>
</feature>
<feature type="chain" id="PRO_5045994405" evidence="2">
    <location>
        <begin position="26"/>
        <end position="286"/>
    </location>
</feature>
<feature type="domain" description="D-alanyl-D-alanine carboxypeptidase-like core" evidence="3">
    <location>
        <begin position="131"/>
        <end position="259"/>
    </location>
</feature>
<name>A0ABS7K388_9BACI</name>
<dbReference type="Gene3D" id="3.30.1380.10">
    <property type="match status" value="1"/>
</dbReference>
<evidence type="ECO:0000259" key="3">
    <source>
        <dbReference type="Pfam" id="PF02557"/>
    </source>
</evidence>